<dbReference type="VEuPathDB" id="VectorBase:AEPI001599"/>
<evidence type="ECO:0000256" key="1">
    <source>
        <dbReference type="ARBA" id="ARBA00009058"/>
    </source>
</evidence>
<organism evidence="3 4">
    <name type="scientific">Anopheles epiroticus</name>
    <dbReference type="NCBI Taxonomy" id="199890"/>
    <lineage>
        <taxon>Eukaryota</taxon>
        <taxon>Metazoa</taxon>
        <taxon>Ecdysozoa</taxon>
        <taxon>Arthropoda</taxon>
        <taxon>Hexapoda</taxon>
        <taxon>Insecta</taxon>
        <taxon>Pterygota</taxon>
        <taxon>Neoptera</taxon>
        <taxon>Endopterygota</taxon>
        <taxon>Diptera</taxon>
        <taxon>Nematocera</taxon>
        <taxon>Culicoidea</taxon>
        <taxon>Culicidae</taxon>
        <taxon>Anophelinae</taxon>
        <taxon>Anopheles</taxon>
    </lineage>
</organism>
<evidence type="ECO:0000256" key="2">
    <source>
        <dbReference type="ARBA" id="ARBA00013846"/>
    </source>
</evidence>
<dbReference type="PANTHER" id="PTHR31716:SF1">
    <property type="entry name" value="PROTEIN FMC1 HOMOLOG"/>
    <property type="match status" value="1"/>
</dbReference>
<dbReference type="AlphaFoldDB" id="A0A182P3W3"/>
<name>A0A182P3W3_9DIPT</name>
<dbReference type="InterPro" id="IPR037667">
    <property type="entry name" value="FMC1_homologue"/>
</dbReference>
<reference evidence="3" key="2">
    <citation type="submission" date="2020-05" db="UniProtKB">
        <authorList>
            <consortium name="EnsemblMetazoa"/>
        </authorList>
    </citation>
    <scope>IDENTIFICATION</scope>
    <source>
        <strain evidence="3">Epiroticus2</strain>
    </source>
</reference>
<dbReference type="Proteomes" id="UP000075885">
    <property type="component" value="Unassembled WGS sequence"/>
</dbReference>
<keyword evidence="4" id="KW-1185">Reference proteome</keyword>
<sequence length="109" mass="12412">MATAVRSAAGSSTLKQLLSELKAVRSSEGSGAYALASKYITDQYRRFETTEQQHCRAKEELQFTAQTYRCYLESLRKLKDLNENYRGKGERSIRETADMVGFKLPHDPK</sequence>
<dbReference type="PANTHER" id="PTHR31716">
    <property type="entry name" value="PROTEIN FMC1 HOMOLOG"/>
    <property type="match status" value="1"/>
</dbReference>
<proteinExistence type="inferred from homology"/>
<accession>A0A182P3W3</accession>
<dbReference type="EnsemblMetazoa" id="AEPI001599-RA">
    <property type="protein sequence ID" value="AEPI001599-PA"/>
    <property type="gene ID" value="AEPI001599"/>
</dbReference>
<comment type="similarity">
    <text evidence="1">Belongs to the FMC1 family.</text>
</comment>
<dbReference type="STRING" id="199890.A0A182P3W3"/>
<dbReference type="GO" id="GO:0005739">
    <property type="term" value="C:mitochondrion"/>
    <property type="evidence" value="ECO:0007669"/>
    <property type="project" value="TreeGrafter"/>
</dbReference>
<protein>
    <recommendedName>
        <fullName evidence="2">Protein FMC1 homolog</fullName>
    </recommendedName>
</protein>
<evidence type="ECO:0000313" key="4">
    <source>
        <dbReference type="Proteomes" id="UP000075885"/>
    </source>
</evidence>
<reference evidence="4" key="1">
    <citation type="submission" date="2013-03" db="EMBL/GenBank/DDBJ databases">
        <title>The Genome Sequence of Anopheles epiroticus epiroticus2.</title>
        <authorList>
            <consortium name="The Broad Institute Genomics Platform"/>
            <person name="Neafsey D.E."/>
            <person name="Howell P."/>
            <person name="Walker B."/>
            <person name="Young S.K."/>
            <person name="Zeng Q."/>
            <person name="Gargeya S."/>
            <person name="Fitzgerald M."/>
            <person name="Haas B."/>
            <person name="Abouelleil A."/>
            <person name="Allen A.W."/>
            <person name="Alvarado L."/>
            <person name="Arachchi H.M."/>
            <person name="Berlin A.M."/>
            <person name="Chapman S.B."/>
            <person name="Gainer-Dewar J."/>
            <person name="Goldberg J."/>
            <person name="Griggs A."/>
            <person name="Gujja S."/>
            <person name="Hansen M."/>
            <person name="Howarth C."/>
            <person name="Imamovic A."/>
            <person name="Ireland A."/>
            <person name="Larimer J."/>
            <person name="McCowan C."/>
            <person name="Murphy C."/>
            <person name="Pearson M."/>
            <person name="Poon T.W."/>
            <person name="Priest M."/>
            <person name="Roberts A."/>
            <person name="Saif S."/>
            <person name="Shea T."/>
            <person name="Sisk P."/>
            <person name="Sykes S."/>
            <person name="Wortman J."/>
            <person name="Nusbaum C."/>
            <person name="Birren B."/>
        </authorList>
    </citation>
    <scope>NUCLEOTIDE SEQUENCE [LARGE SCALE GENOMIC DNA]</scope>
    <source>
        <strain evidence="4">Epiroticus2</strain>
    </source>
</reference>
<evidence type="ECO:0000313" key="3">
    <source>
        <dbReference type="EnsemblMetazoa" id="AEPI001599-PA"/>
    </source>
</evidence>